<dbReference type="SUPFAM" id="SSF52047">
    <property type="entry name" value="RNI-like"/>
    <property type="match status" value="1"/>
</dbReference>
<evidence type="ECO:0000313" key="2">
    <source>
        <dbReference type="Proteomes" id="UP000615446"/>
    </source>
</evidence>
<gene>
    <name evidence="1" type="ORF">RCL2_001343100</name>
</gene>
<dbReference type="InterPro" id="IPR032675">
    <property type="entry name" value="LRR_dom_sf"/>
</dbReference>
<reference evidence="1" key="1">
    <citation type="submission" date="2019-10" db="EMBL/GenBank/DDBJ databases">
        <title>Conservation and host-specific expression of non-tandemly repeated heterogenous ribosome RNA gene in arbuscular mycorrhizal fungi.</title>
        <authorList>
            <person name="Maeda T."/>
            <person name="Kobayashi Y."/>
            <person name="Nakagawa T."/>
            <person name="Ezawa T."/>
            <person name="Yamaguchi K."/>
            <person name="Bino T."/>
            <person name="Nishimoto Y."/>
            <person name="Shigenobu S."/>
            <person name="Kawaguchi M."/>
        </authorList>
    </citation>
    <scope>NUCLEOTIDE SEQUENCE</scope>
    <source>
        <strain evidence="1">HR1</strain>
    </source>
</reference>
<evidence type="ECO:0008006" key="3">
    <source>
        <dbReference type="Google" id="ProtNLM"/>
    </source>
</evidence>
<dbReference type="EMBL" id="BLAL01000160">
    <property type="protein sequence ID" value="GES86374.1"/>
    <property type="molecule type" value="Genomic_DNA"/>
</dbReference>
<evidence type="ECO:0000313" key="1">
    <source>
        <dbReference type="EMBL" id="GES86374.1"/>
    </source>
</evidence>
<dbReference type="Proteomes" id="UP000615446">
    <property type="component" value="Unassembled WGS sequence"/>
</dbReference>
<sequence>MVNRLWCEAAIPILWRKPWYYAINYRNKVSLFSIITSYLSNDVKEFLTEKGIKVSNQSLVFDYLSFCKSININVIDDIISIESSTEYHRFILKEEIYSFLIKKCTEIKYLNICGTYMLTYLPEAKVHLESLCELTCNTWEDRFDEMNDDEPMEDPYTEIFEILKKHAITLNHFEISLQLYSDKNYTVIHFSILEFYNLKTLKISSPVPLSTFKFDEKLETVVYRNLEIFEVDSTYIYQVTCMIKNSPYLRELRIHDYILDDNEFNDDTLNLIRVINENCFLIEHLSIPVFPLLENHLTEFGKLLKKCQKLRLLQFRKGYYEEGKELEFGENLLDVLARETSTSLRRIEISHYIIFSLKAFETFLEKWKGQPAITILMDEFYFCQNDDSYKKLISKYKNEGVIKDINM</sequence>
<accession>A0A8H3QRH2</accession>
<dbReference type="Gene3D" id="3.80.10.10">
    <property type="entry name" value="Ribonuclease Inhibitor"/>
    <property type="match status" value="1"/>
</dbReference>
<name>A0A8H3QRH2_9GLOM</name>
<dbReference type="AlphaFoldDB" id="A0A8H3QRH2"/>
<protein>
    <recommendedName>
        <fullName evidence="3">F-box domain-containing protein</fullName>
    </recommendedName>
</protein>
<comment type="caution">
    <text evidence="1">The sequence shown here is derived from an EMBL/GenBank/DDBJ whole genome shotgun (WGS) entry which is preliminary data.</text>
</comment>
<organism evidence="1 2">
    <name type="scientific">Rhizophagus clarus</name>
    <dbReference type="NCBI Taxonomy" id="94130"/>
    <lineage>
        <taxon>Eukaryota</taxon>
        <taxon>Fungi</taxon>
        <taxon>Fungi incertae sedis</taxon>
        <taxon>Mucoromycota</taxon>
        <taxon>Glomeromycotina</taxon>
        <taxon>Glomeromycetes</taxon>
        <taxon>Glomerales</taxon>
        <taxon>Glomeraceae</taxon>
        <taxon>Rhizophagus</taxon>
    </lineage>
</organism>
<proteinExistence type="predicted"/>